<dbReference type="Pfam" id="PF13450">
    <property type="entry name" value="NAD_binding_8"/>
    <property type="match status" value="1"/>
</dbReference>
<reference evidence="8" key="1">
    <citation type="submission" date="2023-07" db="EMBL/GenBank/DDBJ databases">
        <title>Black Yeasts Isolated from many extreme environments.</title>
        <authorList>
            <person name="Coleine C."/>
            <person name="Stajich J.E."/>
            <person name="Selbmann L."/>
        </authorList>
    </citation>
    <scope>NUCLEOTIDE SEQUENCE</scope>
    <source>
        <strain evidence="8">CCFEE 5485</strain>
    </source>
</reference>
<evidence type="ECO:0000313" key="9">
    <source>
        <dbReference type="Proteomes" id="UP001274830"/>
    </source>
</evidence>
<organism evidence="8 9">
    <name type="scientific">Recurvomyces mirabilis</name>
    <dbReference type="NCBI Taxonomy" id="574656"/>
    <lineage>
        <taxon>Eukaryota</taxon>
        <taxon>Fungi</taxon>
        <taxon>Dikarya</taxon>
        <taxon>Ascomycota</taxon>
        <taxon>Pezizomycotina</taxon>
        <taxon>Dothideomycetes</taxon>
        <taxon>Dothideomycetidae</taxon>
        <taxon>Mycosphaerellales</taxon>
        <taxon>Teratosphaeriaceae</taxon>
        <taxon>Recurvomyces</taxon>
    </lineage>
</organism>
<dbReference type="InterPro" id="IPR050493">
    <property type="entry name" value="FAD-dep_Monooxygenase_BioMet"/>
</dbReference>
<keyword evidence="3" id="KW-0274">FAD</keyword>
<proteinExistence type="inferred from homology"/>
<accession>A0AAE1C3F5</accession>
<dbReference type="GO" id="GO:0004497">
    <property type="term" value="F:monooxygenase activity"/>
    <property type="evidence" value="ECO:0007669"/>
    <property type="project" value="UniProtKB-KW"/>
</dbReference>
<keyword evidence="4" id="KW-0560">Oxidoreductase</keyword>
<dbReference type="InterPro" id="IPR036188">
    <property type="entry name" value="FAD/NAD-bd_sf"/>
</dbReference>
<keyword evidence="9" id="KW-1185">Reference proteome</keyword>
<protein>
    <recommendedName>
        <fullName evidence="7">FAD-binding domain-containing protein</fullName>
    </recommendedName>
</protein>
<comment type="similarity">
    <text evidence="1">Belongs to the paxM FAD-dependent monooxygenase family.</text>
</comment>
<evidence type="ECO:0000313" key="8">
    <source>
        <dbReference type="EMBL" id="KAK3676714.1"/>
    </source>
</evidence>
<dbReference type="PRINTS" id="PR00420">
    <property type="entry name" value="RNGMNOXGNASE"/>
</dbReference>
<dbReference type="PANTHER" id="PTHR13789">
    <property type="entry name" value="MONOOXYGENASE"/>
    <property type="match status" value="1"/>
</dbReference>
<name>A0AAE1C3F5_9PEZI</name>
<feature type="region of interest" description="Disordered" evidence="6">
    <location>
        <begin position="383"/>
        <end position="403"/>
    </location>
</feature>
<dbReference type="SUPFAM" id="SSF54373">
    <property type="entry name" value="FAD-linked reductases, C-terminal domain"/>
    <property type="match status" value="1"/>
</dbReference>
<dbReference type="GO" id="GO:0071949">
    <property type="term" value="F:FAD binding"/>
    <property type="evidence" value="ECO:0007669"/>
    <property type="project" value="InterPro"/>
</dbReference>
<gene>
    <name evidence="8" type="ORF">LTR78_003490</name>
</gene>
<dbReference type="PANTHER" id="PTHR13789:SF215">
    <property type="entry name" value="FAD-BINDING DOMAIN-CONTAINING PROTEIN-RELATED"/>
    <property type="match status" value="1"/>
</dbReference>
<comment type="caution">
    <text evidence="8">The sequence shown here is derived from an EMBL/GenBank/DDBJ whole genome shotgun (WGS) entry which is preliminary data.</text>
</comment>
<dbReference type="AlphaFoldDB" id="A0AAE1C3F5"/>
<evidence type="ECO:0000256" key="3">
    <source>
        <dbReference type="ARBA" id="ARBA00022827"/>
    </source>
</evidence>
<keyword evidence="5" id="KW-0503">Monooxygenase</keyword>
<dbReference type="Gene3D" id="3.50.50.60">
    <property type="entry name" value="FAD/NAD(P)-binding domain"/>
    <property type="match status" value="1"/>
</dbReference>
<keyword evidence="2" id="KW-0285">Flavoprotein</keyword>
<dbReference type="EMBL" id="JAUTXT010000009">
    <property type="protein sequence ID" value="KAK3676714.1"/>
    <property type="molecule type" value="Genomic_DNA"/>
</dbReference>
<evidence type="ECO:0000256" key="2">
    <source>
        <dbReference type="ARBA" id="ARBA00022630"/>
    </source>
</evidence>
<evidence type="ECO:0000256" key="4">
    <source>
        <dbReference type="ARBA" id="ARBA00023002"/>
    </source>
</evidence>
<sequence length="434" mass="47853">MQSTSPTTIQSKADGKVPLVLDIGVIGAGIAGLAAAAALTRAGHHVDVYEKSVFANEIGAAIHVCPNGTRVLQLLDFQVDEAQVLLAEEGNIWNGVTMERIIHNDYSEYGDRFGAPWYFAHRVDLHNGLKRCALIAPSQGTAAGLHLDKAVKDVDCETGKIHFANGTSTTKDIIIGADGVHSRVAWHVLGEDTPKPSPSGVCAFRFLMPTSKLSENEKTQPYFQYRVNSFNAATTDDRRLAWYPCRGGEIINFVALHPDKNNRVEVEDWHAPARLEDLLETFKGFHPAIREMCGMADEVKLYKLLYRAPVPRWTRGKAILIGDAIHPMLPHQAQGANQALEDAAALHVCLTNIQDRSQIPDRLHTVQESRRDRAAALQVFSNAGQDQPERTKKAARPFVKGPMPRNPPEFHEWIFGHNELEHSRAVLQAVSVGA</sequence>
<dbReference type="Proteomes" id="UP001274830">
    <property type="component" value="Unassembled WGS sequence"/>
</dbReference>
<dbReference type="InterPro" id="IPR002938">
    <property type="entry name" value="FAD-bd"/>
</dbReference>
<evidence type="ECO:0000256" key="5">
    <source>
        <dbReference type="ARBA" id="ARBA00023033"/>
    </source>
</evidence>
<dbReference type="SUPFAM" id="SSF51905">
    <property type="entry name" value="FAD/NAD(P)-binding domain"/>
    <property type="match status" value="1"/>
</dbReference>
<evidence type="ECO:0000259" key="7">
    <source>
        <dbReference type="Pfam" id="PF01494"/>
    </source>
</evidence>
<evidence type="ECO:0000256" key="1">
    <source>
        <dbReference type="ARBA" id="ARBA00007992"/>
    </source>
</evidence>
<evidence type="ECO:0000256" key="6">
    <source>
        <dbReference type="SAM" id="MobiDB-lite"/>
    </source>
</evidence>
<feature type="domain" description="FAD-binding" evidence="7">
    <location>
        <begin position="173"/>
        <end position="377"/>
    </location>
</feature>
<dbReference type="Pfam" id="PF01494">
    <property type="entry name" value="FAD_binding_3"/>
    <property type="match status" value="1"/>
</dbReference>